<reference evidence="2" key="1">
    <citation type="submission" date="2018-05" db="EMBL/GenBank/DDBJ databases">
        <authorList>
            <person name="Lanie J.A."/>
            <person name="Ng W.-L."/>
            <person name="Kazmierczak K.M."/>
            <person name="Andrzejewski T.M."/>
            <person name="Davidsen T.M."/>
            <person name="Wayne K.J."/>
            <person name="Tettelin H."/>
            <person name="Glass J.I."/>
            <person name="Rusch D."/>
            <person name="Podicherti R."/>
            <person name="Tsui H.-C.T."/>
            <person name="Winkler M.E."/>
        </authorList>
    </citation>
    <scope>NUCLEOTIDE SEQUENCE</scope>
</reference>
<protein>
    <recommendedName>
        <fullName evidence="1">PglD N-terminal domain-containing protein</fullName>
    </recommendedName>
</protein>
<dbReference type="EMBL" id="UINC01225677">
    <property type="protein sequence ID" value="SVE55846.1"/>
    <property type="molecule type" value="Genomic_DNA"/>
</dbReference>
<gene>
    <name evidence="2" type="ORF">METZ01_LOCUS508700</name>
</gene>
<dbReference type="Pfam" id="PF00132">
    <property type="entry name" value="Hexapep"/>
    <property type="match status" value="1"/>
</dbReference>
<organism evidence="2">
    <name type="scientific">marine metagenome</name>
    <dbReference type="NCBI Taxonomy" id="408172"/>
    <lineage>
        <taxon>unclassified sequences</taxon>
        <taxon>metagenomes</taxon>
        <taxon>ecological metagenomes</taxon>
    </lineage>
</organism>
<dbReference type="InterPro" id="IPR041561">
    <property type="entry name" value="PglD_N"/>
</dbReference>
<evidence type="ECO:0000259" key="1">
    <source>
        <dbReference type="Pfam" id="PF17836"/>
    </source>
</evidence>
<dbReference type="Pfam" id="PF17836">
    <property type="entry name" value="PglD_N"/>
    <property type="match status" value="1"/>
</dbReference>
<evidence type="ECO:0000313" key="2">
    <source>
        <dbReference type="EMBL" id="SVE55846.1"/>
    </source>
</evidence>
<sequence>IQESDVLIHIEQTTSKKSTIISGDMIDDVFQANKQKRIIIIGAGRGAVQVIDAINRLPNMRPVGIVDSNNDLLNNTLMGVKIIGDLKSINKLKSNNIFDEAIIAFSNDIDARTKVFNELKENEIQFANIIDPSVSMHCNYDIGEGNLFIANSRVGACAVIGDNNFFSAFTGIEHHCKIGSGCTFGPGVITSSRVNIGDKVKFGTGIFIEPGINIGDNSIVASGSILTIDVP</sequence>
<accession>A0A383EG65</accession>
<dbReference type="InterPro" id="IPR050179">
    <property type="entry name" value="Trans_hexapeptide_repeat"/>
</dbReference>
<dbReference type="SUPFAM" id="SSF51161">
    <property type="entry name" value="Trimeric LpxA-like enzymes"/>
    <property type="match status" value="1"/>
</dbReference>
<name>A0A383EG65_9ZZZZ</name>
<dbReference type="Gene3D" id="3.40.50.20">
    <property type="match status" value="1"/>
</dbReference>
<dbReference type="AlphaFoldDB" id="A0A383EG65"/>
<feature type="non-terminal residue" evidence="2">
    <location>
        <position position="1"/>
    </location>
</feature>
<feature type="non-terminal residue" evidence="2">
    <location>
        <position position="231"/>
    </location>
</feature>
<feature type="domain" description="PglD N-terminal" evidence="1">
    <location>
        <begin position="37"/>
        <end position="119"/>
    </location>
</feature>
<dbReference type="InterPro" id="IPR001451">
    <property type="entry name" value="Hexapep"/>
</dbReference>
<dbReference type="PANTHER" id="PTHR43300:SF7">
    <property type="entry name" value="UDP-N-ACETYLBACILLOSAMINE N-ACETYLTRANSFERASE"/>
    <property type="match status" value="1"/>
</dbReference>
<dbReference type="PANTHER" id="PTHR43300">
    <property type="entry name" value="ACETYLTRANSFERASE"/>
    <property type="match status" value="1"/>
</dbReference>
<dbReference type="Gene3D" id="2.160.10.10">
    <property type="entry name" value="Hexapeptide repeat proteins"/>
    <property type="match status" value="1"/>
</dbReference>
<dbReference type="InterPro" id="IPR011004">
    <property type="entry name" value="Trimer_LpxA-like_sf"/>
</dbReference>
<proteinExistence type="predicted"/>